<dbReference type="AlphaFoldDB" id="A0A6J4L4T6"/>
<gene>
    <name evidence="2" type="ORF">AVDCRST_MAG68-2074</name>
</gene>
<sequence length="83" mass="9448">DPVPRAGRDTMGNPVAHRDVREPRELPGTQPQQHGRRRLPGHPLHVEGVRREGLRPQRHAVPAARHRRTHPQRTGTQSMGVRM</sequence>
<protein>
    <submittedName>
        <fullName evidence="2">Uncharacterized protein</fullName>
    </submittedName>
</protein>
<reference evidence="2" key="1">
    <citation type="submission" date="2020-02" db="EMBL/GenBank/DDBJ databases">
        <authorList>
            <person name="Meier V. D."/>
        </authorList>
    </citation>
    <scope>NUCLEOTIDE SEQUENCE</scope>
    <source>
        <strain evidence="2">AVDCRST_MAG68</strain>
    </source>
</reference>
<evidence type="ECO:0000256" key="1">
    <source>
        <dbReference type="SAM" id="MobiDB-lite"/>
    </source>
</evidence>
<proteinExistence type="predicted"/>
<evidence type="ECO:0000313" key="2">
    <source>
        <dbReference type="EMBL" id="CAA9322948.1"/>
    </source>
</evidence>
<feature type="non-terminal residue" evidence="2">
    <location>
        <position position="1"/>
    </location>
</feature>
<feature type="non-terminal residue" evidence="2">
    <location>
        <position position="83"/>
    </location>
</feature>
<name>A0A6J4L4T6_9BACT</name>
<dbReference type="EMBL" id="CADCTW010000097">
    <property type="protein sequence ID" value="CAA9322948.1"/>
    <property type="molecule type" value="Genomic_DNA"/>
</dbReference>
<feature type="region of interest" description="Disordered" evidence="1">
    <location>
        <begin position="1"/>
        <end position="83"/>
    </location>
</feature>
<feature type="compositionally biased region" description="Polar residues" evidence="1">
    <location>
        <begin position="72"/>
        <end position="83"/>
    </location>
</feature>
<organism evidence="2">
    <name type="scientific">uncultured Gemmatimonadota bacterium</name>
    <dbReference type="NCBI Taxonomy" id="203437"/>
    <lineage>
        <taxon>Bacteria</taxon>
        <taxon>Pseudomonadati</taxon>
        <taxon>Gemmatimonadota</taxon>
        <taxon>environmental samples</taxon>
    </lineage>
</organism>
<feature type="compositionally biased region" description="Basic and acidic residues" evidence="1">
    <location>
        <begin position="44"/>
        <end position="55"/>
    </location>
</feature>
<feature type="compositionally biased region" description="Basic and acidic residues" evidence="1">
    <location>
        <begin position="16"/>
        <end position="25"/>
    </location>
</feature>
<accession>A0A6J4L4T6</accession>